<dbReference type="InterPro" id="IPR041916">
    <property type="entry name" value="Anti_sigma_zinc_sf"/>
</dbReference>
<organism evidence="4 5">
    <name type="scientific">Streptomyces misionensis</name>
    <dbReference type="NCBI Taxonomy" id="67331"/>
    <lineage>
        <taxon>Bacteria</taxon>
        <taxon>Bacillati</taxon>
        <taxon>Actinomycetota</taxon>
        <taxon>Actinomycetes</taxon>
        <taxon>Kitasatosporales</taxon>
        <taxon>Streptomycetaceae</taxon>
        <taxon>Streptomyces</taxon>
    </lineage>
</organism>
<keyword evidence="3" id="KW-1133">Transmembrane helix</keyword>
<dbReference type="STRING" id="67331.SAMN04490357_2008"/>
<keyword evidence="3" id="KW-0812">Transmembrane</keyword>
<feature type="transmembrane region" description="Helical" evidence="3">
    <location>
        <begin position="108"/>
        <end position="127"/>
    </location>
</feature>
<evidence type="ECO:0000313" key="5">
    <source>
        <dbReference type="Proteomes" id="UP000182375"/>
    </source>
</evidence>
<proteinExistence type="predicted"/>
<keyword evidence="3" id="KW-0472">Membrane</keyword>
<evidence type="ECO:0000256" key="1">
    <source>
        <dbReference type="ARBA" id="ARBA00023015"/>
    </source>
</evidence>
<name>A0A1H4SIS7_9ACTN</name>
<sequence>MSSDANCEKLRELGAELALGVLPGRERAEALAHLDGCADCREFVRQLTLVGDRLIGLLPCQEPPLGFETRVARSLARQATAQRHASGHGAGVAFAALRERARRTRVRLAAAGAGLALVAGFAGWGIGTAVEQVTATPPHTMQSEPMLVGDMTSASARGRSVGEVYARPGNPGWIFMTVELAGHGGAYTGRVSCVLERSDGTTVHVGDFTVRDGHGYWGATAPVDPDSVSGARLISADGTVLAHARLQTAHVLSRET</sequence>
<evidence type="ECO:0000256" key="2">
    <source>
        <dbReference type="ARBA" id="ARBA00023163"/>
    </source>
</evidence>
<protein>
    <recommendedName>
        <fullName evidence="6">Zinc-finger</fullName>
    </recommendedName>
</protein>
<evidence type="ECO:0000313" key="4">
    <source>
        <dbReference type="EMBL" id="SEC44082.1"/>
    </source>
</evidence>
<evidence type="ECO:0008006" key="6">
    <source>
        <dbReference type="Google" id="ProtNLM"/>
    </source>
</evidence>
<reference evidence="4 5" key="1">
    <citation type="submission" date="2016-10" db="EMBL/GenBank/DDBJ databases">
        <authorList>
            <person name="de Groot N.N."/>
        </authorList>
    </citation>
    <scope>NUCLEOTIDE SEQUENCE [LARGE SCALE GENOMIC DNA]</scope>
    <source>
        <strain evidence="4 5">DSM 40306</strain>
    </source>
</reference>
<dbReference type="EMBL" id="FNTD01000004">
    <property type="protein sequence ID" value="SEC44082.1"/>
    <property type="molecule type" value="Genomic_DNA"/>
</dbReference>
<dbReference type="AlphaFoldDB" id="A0A1H4SIS7"/>
<evidence type="ECO:0000256" key="3">
    <source>
        <dbReference type="SAM" id="Phobius"/>
    </source>
</evidence>
<keyword evidence="1" id="KW-0805">Transcription regulation</keyword>
<dbReference type="GeneID" id="95511186"/>
<accession>A0A1H4SIS7</accession>
<dbReference type="RefSeq" id="WP_074991846.1">
    <property type="nucleotide sequence ID" value="NZ_FNTD01000004.1"/>
</dbReference>
<keyword evidence="2" id="KW-0804">Transcription</keyword>
<dbReference type="Proteomes" id="UP000182375">
    <property type="component" value="Unassembled WGS sequence"/>
</dbReference>
<gene>
    <name evidence="4" type="ORF">SAMN04490357_2008</name>
</gene>
<dbReference type="Gene3D" id="1.10.10.1320">
    <property type="entry name" value="Anti-sigma factor, zinc-finger domain"/>
    <property type="match status" value="1"/>
</dbReference>